<evidence type="ECO:0000256" key="3">
    <source>
        <dbReference type="ARBA" id="ARBA00022679"/>
    </source>
</evidence>
<evidence type="ECO:0000256" key="4">
    <source>
        <dbReference type="ARBA" id="ARBA00022741"/>
    </source>
</evidence>
<keyword evidence="9" id="KW-1133">Transmembrane helix</keyword>
<feature type="domain" description="Protein kinase" evidence="10">
    <location>
        <begin position="89"/>
        <end position="338"/>
    </location>
</feature>
<evidence type="ECO:0000256" key="7">
    <source>
        <dbReference type="PROSITE-ProRule" id="PRU10141"/>
    </source>
</evidence>
<keyword evidence="12" id="KW-1185">Reference proteome</keyword>
<dbReference type="InterPro" id="IPR000719">
    <property type="entry name" value="Prot_kinase_dom"/>
</dbReference>
<evidence type="ECO:0000256" key="1">
    <source>
        <dbReference type="ARBA" id="ARBA00012513"/>
    </source>
</evidence>
<dbReference type="InterPro" id="IPR011009">
    <property type="entry name" value="Kinase-like_dom_sf"/>
</dbReference>
<dbReference type="InterPro" id="IPR017441">
    <property type="entry name" value="Protein_kinase_ATP_BS"/>
</dbReference>
<dbReference type="PANTHER" id="PTHR43289:SF6">
    <property type="entry name" value="SERINE_THREONINE-PROTEIN KINASE NEKL-3"/>
    <property type="match status" value="1"/>
</dbReference>
<dbReference type="GO" id="GO:0004674">
    <property type="term" value="F:protein serine/threonine kinase activity"/>
    <property type="evidence" value="ECO:0007669"/>
    <property type="project" value="UniProtKB-KW"/>
</dbReference>
<feature type="binding site" evidence="7">
    <location>
        <position position="117"/>
    </location>
    <ligand>
        <name>ATP</name>
        <dbReference type="ChEBI" id="CHEBI:30616"/>
    </ligand>
</feature>
<feature type="transmembrane region" description="Helical" evidence="9">
    <location>
        <begin position="576"/>
        <end position="597"/>
    </location>
</feature>
<keyword evidence="6 7" id="KW-0067">ATP-binding</keyword>
<dbReference type="CDD" id="cd14014">
    <property type="entry name" value="STKc_PknB_like"/>
    <property type="match status" value="1"/>
</dbReference>
<evidence type="ECO:0000313" key="11">
    <source>
        <dbReference type="EMBL" id="MBE1875316.1"/>
    </source>
</evidence>
<dbReference type="PANTHER" id="PTHR43289">
    <property type="entry name" value="MITOGEN-ACTIVATED PROTEIN KINASE KINASE KINASE 20-RELATED"/>
    <property type="match status" value="1"/>
</dbReference>
<reference evidence="11 12" key="1">
    <citation type="submission" date="2020-10" db="EMBL/GenBank/DDBJ databases">
        <title>Myceligenerans pegani sp. nov., an endophytic actinomycete isolated from Peganum harmala L. in Xinjiang, China.</title>
        <authorList>
            <person name="Xin L."/>
        </authorList>
    </citation>
    <scope>NUCLEOTIDE SEQUENCE [LARGE SCALE GENOMIC DNA]</scope>
    <source>
        <strain evidence="11 12">TRM65318</strain>
    </source>
</reference>
<evidence type="ECO:0000313" key="12">
    <source>
        <dbReference type="Proteomes" id="UP000625527"/>
    </source>
</evidence>
<feature type="compositionally biased region" description="Pro residues" evidence="8">
    <location>
        <begin position="418"/>
        <end position="434"/>
    </location>
</feature>
<organism evidence="11 12">
    <name type="scientific">Myceligenerans pegani</name>
    <dbReference type="NCBI Taxonomy" id="2776917"/>
    <lineage>
        <taxon>Bacteria</taxon>
        <taxon>Bacillati</taxon>
        <taxon>Actinomycetota</taxon>
        <taxon>Actinomycetes</taxon>
        <taxon>Micrococcales</taxon>
        <taxon>Promicromonosporaceae</taxon>
        <taxon>Myceligenerans</taxon>
    </lineage>
</organism>
<dbReference type="SUPFAM" id="SSF56112">
    <property type="entry name" value="Protein kinase-like (PK-like)"/>
    <property type="match status" value="1"/>
</dbReference>
<keyword evidence="5 11" id="KW-0418">Kinase</keyword>
<dbReference type="InterPro" id="IPR008271">
    <property type="entry name" value="Ser/Thr_kinase_AS"/>
</dbReference>
<accession>A0ABR9MWE3</accession>
<feature type="region of interest" description="Disordered" evidence="8">
    <location>
        <begin position="378"/>
        <end position="508"/>
    </location>
</feature>
<dbReference type="RefSeq" id="WP_192861893.1">
    <property type="nucleotide sequence ID" value="NZ_JADAQT010000061.1"/>
</dbReference>
<evidence type="ECO:0000256" key="9">
    <source>
        <dbReference type="SAM" id="Phobius"/>
    </source>
</evidence>
<dbReference type="SMART" id="SM00220">
    <property type="entry name" value="S_TKc"/>
    <property type="match status" value="1"/>
</dbReference>
<evidence type="ECO:0000256" key="5">
    <source>
        <dbReference type="ARBA" id="ARBA00022777"/>
    </source>
</evidence>
<gene>
    <name evidence="11" type="ORF">IHE71_06290</name>
</gene>
<keyword evidence="2 11" id="KW-0723">Serine/threonine-protein kinase</keyword>
<evidence type="ECO:0000259" key="10">
    <source>
        <dbReference type="PROSITE" id="PS50011"/>
    </source>
</evidence>
<feature type="region of interest" description="Disordered" evidence="8">
    <location>
        <begin position="1"/>
        <end position="81"/>
    </location>
</feature>
<sequence>MSDETYRPTHGAVPPDPEATQVRPGIAQVPPPPPGTVPDPYATRIQRPAAPTGDPHATRVQPSTAQTPGAAPAQQPGHVPATGEVLGGFVLRESLGHGGFAHVYRAESSADGVVALKVLTNSQAGSRERFVTEARLLEQLGGRGFPAFVRADLDAATPWFAMELVPGRTLAQVVHEHGPLPRQDLLRVADDVAGALAVLQEEHYLHRDVKPANIIVSDGRCVLIDLGIAKGHGSQTSTHAAGTLAYMAPELFTRKPHPRSDVYSLGLLLIFCATGSLPADLNFSGRDLTPEDVGPVDPAILPLVLAMTRQDPAERPPLHNIARAVVSLAAQQAPEPGLLHAAETTRVERGVVTEVVTAGSLAAGAAAAGAAAAAAAGQAGPPTQAMDPATQVMGSGTQATGPAGAQTEVFSPAQTPTPAGPPPASIRPQPPVQQQPPTQQQPSVPQGYPASAQPPAGQPGHQGYPGQPLTGQQGSGQQGYAPQHGGPGGSPSYPEPRPSRRDERERERGDDAGWRFVSMLLGLIPAVLLGIAVYQVVRLIPGFDAMPDMSQAPLFRALGDFLLVTLNLPWEWSDTMANLAIPLLGLVLAGVLNMVTRAAGRSEARRRRLWPYFLTIGVWIVVLAVQGIVAAVTESVEKAREDIGNSIEQGIQDQQDNLQDQFDETVQEQQDQIEERAKETGEDFLDSIWPF</sequence>
<feature type="compositionally biased region" description="Low complexity" evidence="8">
    <location>
        <begin position="61"/>
        <end position="77"/>
    </location>
</feature>
<keyword evidence="4 7" id="KW-0547">Nucleotide-binding</keyword>
<dbReference type="Gene3D" id="1.10.510.10">
    <property type="entry name" value="Transferase(Phosphotransferase) domain 1"/>
    <property type="match status" value="1"/>
</dbReference>
<dbReference type="EMBL" id="JADAQT010000061">
    <property type="protein sequence ID" value="MBE1875316.1"/>
    <property type="molecule type" value="Genomic_DNA"/>
</dbReference>
<keyword evidence="9" id="KW-0812">Transmembrane</keyword>
<comment type="caution">
    <text evidence="11">The sequence shown here is derived from an EMBL/GenBank/DDBJ whole genome shotgun (WGS) entry which is preliminary data.</text>
</comment>
<keyword evidence="9" id="KW-0472">Membrane</keyword>
<dbReference type="Pfam" id="PF00069">
    <property type="entry name" value="Pkinase"/>
    <property type="match status" value="1"/>
</dbReference>
<protein>
    <recommendedName>
        <fullName evidence="1">non-specific serine/threonine protein kinase</fullName>
        <ecNumber evidence="1">2.7.11.1</ecNumber>
    </recommendedName>
</protein>
<evidence type="ECO:0000256" key="8">
    <source>
        <dbReference type="SAM" id="MobiDB-lite"/>
    </source>
</evidence>
<keyword evidence="3" id="KW-0808">Transferase</keyword>
<evidence type="ECO:0000256" key="2">
    <source>
        <dbReference type="ARBA" id="ARBA00022527"/>
    </source>
</evidence>
<dbReference type="Proteomes" id="UP000625527">
    <property type="component" value="Unassembled WGS sequence"/>
</dbReference>
<feature type="transmembrane region" description="Helical" evidence="9">
    <location>
        <begin position="609"/>
        <end position="632"/>
    </location>
</feature>
<name>A0ABR9MWE3_9MICO</name>
<feature type="compositionally biased region" description="Low complexity" evidence="8">
    <location>
        <begin position="435"/>
        <end position="468"/>
    </location>
</feature>
<evidence type="ECO:0000256" key="6">
    <source>
        <dbReference type="ARBA" id="ARBA00022840"/>
    </source>
</evidence>
<dbReference type="EC" id="2.7.11.1" evidence="1"/>
<feature type="compositionally biased region" description="Basic and acidic residues" evidence="8">
    <location>
        <begin position="497"/>
        <end position="508"/>
    </location>
</feature>
<dbReference type="PROSITE" id="PS00107">
    <property type="entry name" value="PROTEIN_KINASE_ATP"/>
    <property type="match status" value="1"/>
</dbReference>
<dbReference type="PROSITE" id="PS50011">
    <property type="entry name" value="PROTEIN_KINASE_DOM"/>
    <property type="match status" value="1"/>
</dbReference>
<feature type="transmembrane region" description="Helical" evidence="9">
    <location>
        <begin position="512"/>
        <end position="534"/>
    </location>
</feature>
<proteinExistence type="predicted"/>
<dbReference type="PROSITE" id="PS00108">
    <property type="entry name" value="PROTEIN_KINASE_ST"/>
    <property type="match status" value="1"/>
</dbReference>